<dbReference type="GO" id="GO:0008593">
    <property type="term" value="P:regulation of Notch signaling pathway"/>
    <property type="evidence" value="ECO:0007669"/>
    <property type="project" value="TreeGrafter"/>
</dbReference>
<dbReference type="SUPFAM" id="SSF50370">
    <property type="entry name" value="Ricin B-like lectins"/>
    <property type="match status" value="1"/>
</dbReference>
<dbReference type="GO" id="GO:0006493">
    <property type="term" value="P:protein O-linked glycosylation"/>
    <property type="evidence" value="ECO:0007669"/>
    <property type="project" value="TreeGrafter"/>
</dbReference>
<proteinExistence type="inferred from homology"/>
<dbReference type="Proteomes" id="UP000838412">
    <property type="component" value="Chromosome 10"/>
</dbReference>
<evidence type="ECO:0000256" key="4">
    <source>
        <dbReference type="ARBA" id="ARBA00005680"/>
    </source>
</evidence>
<keyword evidence="22" id="KW-1185">Reference proteome</keyword>
<dbReference type="PANTHER" id="PTHR11675">
    <property type="entry name" value="N-ACETYLGALACTOSAMINYLTRANSFERASE"/>
    <property type="match status" value="1"/>
</dbReference>
<evidence type="ECO:0000256" key="14">
    <source>
        <dbReference type="ARBA" id="ARBA00023157"/>
    </source>
</evidence>
<dbReference type="GO" id="GO:0000139">
    <property type="term" value="C:Golgi membrane"/>
    <property type="evidence" value="ECO:0007669"/>
    <property type="project" value="UniProtKB-SubCell"/>
</dbReference>
<name>A0A8J9VIY3_BRALA</name>
<keyword evidence="9" id="KW-0735">Signal-anchor</keyword>
<evidence type="ECO:0000256" key="12">
    <source>
        <dbReference type="ARBA" id="ARBA00023034"/>
    </source>
</evidence>
<dbReference type="InterPro" id="IPR029044">
    <property type="entry name" value="Nucleotide-diphossugar_trans"/>
</dbReference>
<dbReference type="InterPro" id="IPR001173">
    <property type="entry name" value="Glyco_trans_2-like"/>
</dbReference>
<dbReference type="GO" id="GO:0030246">
    <property type="term" value="F:carbohydrate binding"/>
    <property type="evidence" value="ECO:0007669"/>
    <property type="project" value="UniProtKB-KW"/>
</dbReference>
<evidence type="ECO:0000313" key="22">
    <source>
        <dbReference type="Proteomes" id="UP000838412"/>
    </source>
</evidence>
<dbReference type="GO" id="GO:0005112">
    <property type="term" value="F:Notch binding"/>
    <property type="evidence" value="ECO:0007669"/>
    <property type="project" value="TreeGrafter"/>
</dbReference>
<evidence type="ECO:0000256" key="6">
    <source>
        <dbReference type="ARBA" id="ARBA00022679"/>
    </source>
</evidence>
<gene>
    <name evidence="21" type="primary">GALNT1</name>
    <name evidence="21" type="ORF">BLAG_LOCUS3129</name>
</gene>
<comment type="similarity">
    <text evidence="4 18">Belongs to the glycosyltransferase 2 family. GalNAc-T subfamily.</text>
</comment>
<evidence type="ECO:0000256" key="9">
    <source>
        <dbReference type="ARBA" id="ARBA00022968"/>
    </source>
</evidence>
<comment type="cofactor">
    <cofactor evidence="1 18">
        <name>Mn(2+)</name>
        <dbReference type="ChEBI" id="CHEBI:29035"/>
    </cofactor>
</comment>
<accession>A0A8J9VIY3</accession>
<keyword evidence="10" id="KW-0914">Notch signaling pathway</keyword>
<dbReference type="InterPro" id="IPR035992">
    <property type="entry name" value="Ricin_B-like_lectins"/>
</dbReference>
<dbReference type="GO" id="GO:0004653">
    <property type="term" value="F:polypeptide N-acetylgalactosaminyltransferase activity"/>
    <property type="evidence" value="ECO:0007669"/>
    <property type="project" value="TreeGrafter"/>
</dbReference>
<keyword evidence="7 18" id="KW-0812">Transmembrane</keyword>
<keyword evidence="14 18" id="KW-1015">Disulfide bond</keyword>
<protein>
    <recommendedName>
        <fullName evidence="18">Polypeptide N-acetylgalactosaminyltransferase</fullName>
        <ecNumber evidence="18">2.4.1.-</ecNumber>
    </recommendedName>
    <alternativeName>
        <fullName evidence="18">Protein-UDP acetylgalactosaminyltransferase</fullName>
    </alternativeName>
</protein>
<evidence type="ECO:0000259" key="20">
    <source>
        <dbReference type="SMART" id="SM00458"/>
    </source>
</evidence>
<comment type="subunit">
    <text evidence="17">Interacts with NOTCH1.</text>
</comment>
<dbReference type="AlphaFoldDB" id="A0A8J9VIY3"/>
<dbReference type="FunFam" id="2.80.10.50:FF:000029">
    <property type="entry name" value="Polypeptide N-acetylgalactosaminyltransferase"/>
    <property type="match status" value="1"/>
</dbReference>
<evidence type="ECO:0000256" key="19">
    <source>
        <dbReference type="SAM" id="MobiDB-lite"/>
    </source>
</evidence>
<evidence type="ECO:0000256" key="1">
    <source>
        <dbReference type="ARBA" id="ARBA00001936"/>
    </source>
</evidence>
<evidence type="ECO:0000256" key="2">
    <source>
        <dbReference type="ARBA" id="ARBA00004323"/>
    </source>
</evidence>
<dbReference type="OrthoDB" id="6119243at2759"/>
<comment type="pathway">
    <text evidence="3 18">Protein modification; protein glycosylation.</text>
</comment>
<dbReference type="CDD" id="cd02510">
    <property type="entry name" value="pp-GalNAc-T"/>
    <property type="match status" value="1"/>
</dbReference>
<organism evidence="21 22">
    <name type="scientific">Branchiostoma lanceolatum</name>
    <name type="common">Common lancelet</name>
    <name type="synonym">Amphioxus lanceolatum</name>
    <dbReference type="NCBI Taxonomy" id="7740"/>
    <lineage>
        <taxon>Eukaryota</taxon>
        <taxon>Metazoa</taxon>
        <taxon>Chordata</taxon>
        <taxon>Cephalochordata</taxon>
        <taxon>Leptocardii</taxon>
        <taxon>Amphioxiformes</taxon>
        <taxon>Branchiostomatidae</taxon>
        <taxon>Branchiostoma</taxon>
    </lineage>
</organism>
<reference evidence="21" key="1">
    <citation type="submission" date="2022-01" db="EMBL/GenBank/DDBJ databases">
        <authorList>
            <person name="Braso-Vives M."/>
        </authorList>
    </citation>
    <scope>NUCLEOTIDE SEQUENCE</scope>
</reference>
<evidence type="ECO:0000256" key="18">
    <source>
        <dbReference type="RuleBase" id="RU361242"/>
    </source>
</evidence>
<dbReference type="CDD" id="cd23440">
    <property type="entry name" value="beta-trefoil_Ricin_GALNT11"/>
    <property type="match status" value="1"/>
</dbReference>
<dbReference type="Pfam" id="PF00652">
    <property type="entry name" value="Ricin_B_lectin"/>
    <property type="match status" value="1"/>
</dbReference>
<keyword evidence="12 18" id="KW-0333">Golgi apparatus</keyword>
<keyword evidence="11 18" id="KW-1133">Transmembrane helix</keyword>
<dbReference type="SMART" id="SM00458">
    <property type="entry name" value="RICIN"/>
    <property type="match status" value="1"/>
</dbReference>
<evidence type="ECO:0000313" key="21">
    <source>
        <dbReference type="EMBL" id="CAH1238581.1"/>
    </source>
</evidence>
<evidence type="ECO:0000256" key="15">
    <source>
        <dbReference type="ARBA" id="ARBA00023180"/>
    </source>
</evidence>
<keyword evidence="5 18" id="KW-0328">Glycosyltransferase</keyword>
<dbReference type="GO" id="GO:0007219">
    <property type="term" value="P:Notch signaling pathway"/>
    <property type="evidence" value="ECO:0007669"/>
    <property type="project" value="UniProtKB-KW"/>
</dbReference>
<dbReference type="SUPFAM" id="SSF53448">
    <property type="entry name" value="Nucleotide-diphospho-sugar transferases"/>
    <property type="match status" value="1"/>
</dbReference>
<dbReference type="Pfam" id="PF00535">
    <property type="entry name" value="Glycos_transf_2"/>
    <property type="match status" value="1"/>
</dbReference>
<evidence type="ECO:0000256" key="7">
    <source>
        <dbReference type="ARBA" id="ARBA00022692"/>
    </source>
</evidence>
<sequence>MARRGPVRYFFCGCIATSLTWAVILMLYWNGDVQSGNTAVPQEGKSFGGRIRFQPRRPRVQVEDEEENDRRLTFRSHQGADTTKHNNLPLSELGLIKSPEDQETRDMGYRRHAFNLLISDRIGFHRNIPDTRNDKCRGKSYPSSLPKTSVVICFFNEAWSTLLRTVHSVLDRTPRDLLQEIILIDDFSDQSHLKEELEEYIRDHLPMVRLYRTDKREGLIRARVKGATHASGDVLMFLDSHCEVSKQWLEPLLARIAEDRTRVVCPIIDIINSDTFEYTASPLVRGGFNWGLHFKWDQVPQQLLQGPDGAASPINSPTMAGGLFAIDREYFDEMGRYDEGMDIWGGENLEISFRIWMCGGTLEIIPCSRVGHVFRKRRPYGSPNGEDTMSKNSLRLAHVWMDEYKDQYFSLRPEMKTRTYGDISNRLKLREKLNCHSFKWYLDNIYPELFVPVAGRNKDVRAANPWGVKQVGVGQLPPRPKVIKKGHIKHTDSGLCLISQNGPNEKGSLVVVSECLSEDKNQVWYLTDQDELQLTGLLCLDVNENDPKSFPRIMKCHGTSGGQQWKFAEDSGRLYQPSAGMCLEFQSSSKGYVHMSICDDSPVQQWRYILL</sequence>
<evidence type="ECO:0000256" key="11">
    <source>
        <dbReference type="ARBA" id="ARBA00022989"/>
    </source>
</evidence>
<dbReference type="EC" id="2.4.1.-" evidence="18"/>
<evidence type="ECO:0000256" key="16">
    <source>
        <dbReference type="ARBA" id="ARBA00023211"/>
    </source>
</evidence>
<evidence type="ECO:0000256" key="3">
    <source>
        <dbReference type="ARBA" id="ARBA00004922"/>
    </source>
</evidence>
<evidence type="ECO:0000256" key="5">
    <source>
        <dbReference type="ARBA" id="ARBA00022676"/>
    </source>
</evidence>
<dbReference type="EMBL" id="OV696695">
    <property type="protein sequence ID" value="CAH1238581.1"/>
    <property type="molecule type" value="Genomic_DNA"/>
</dbReference>
<keyword evidence="8 18" id="KW-0430">Lectin</keyword>
<keyword evidence="6 18" id="KW-0808">Transferase</keyword>
<evidence type="ECO:0000256" key="10">
    <source>
        <dbReference type="ARBA" id="ARBA00022976"/>
    </source>
</evidence>
<evidence type="ECO:0000256" key="17">
    <source>
        <dbReference type="ARBA" id="ARBA00064672"/>
    </source>
</evidence>
<dbReference type="Gene3D" id="3.90.550.10">
    <property type="entry name" value="Spore Coat Polysaccharide Biosynthesis Protein SpsA, Chain A"/>
    <property type="match status" value="1"/>
</dbReference>
<feature type="compositionally biased region" description="Polar residues" evidence="19">
    <location>
        <begin position="75"/>
        <end position="87"/>
    </location>
</feature>
<feature type="domain" description="Ricin B lectin" evidence="20">
    <location>
        <begin position="479"/>
        <end position="609"/>
    </location>
</feature>
<keyword evidence="16 18" id="KW-0464">Manganese</keyword>
<dbReference type="InterPro" id="IPR000772">
    <property type="entry name" value="Ricin_B_lectin"/>
</dbReference>
<comment type="subcellular location">
    <subcellularLocation>
        <location evidence="2 18">Golgi apparatus membrane</location>
        <topology evidence="2 18">Single-pass type II membrane protein</topology>
    </subcellularLocation>
</comment>
<dbReference type="InterPro" id="IPR045885">
    <property type="entry name" value="GalNAc-T"/>
</dbReference>
<dbReference type="PANTHER" id="PTHR11675:SF63">
    <property type="entry name" value="POLYPEPTIDE N-ACETYLGALACTOSAMINYLTRANSFERASE"/>
    <property type="match status" value="1"/>
</dbReference>
<feature type="transmembrane region" description="Helical" evidence="18">
    <location>
        <begin position="7"/>
        <end position="29"/>
    </location>
</feature>
<evidence type="ECO:0000256" key="13">
    <source>
        <dbReference type="ARBA" id="ARBA00023136"/>
    </source>
</evidence>
<keyword evidence="15" id="KW-0325">Glycoprotein</keyword>
<feature type="region of interest" description="Disordered" evidence="19">
    <location>
        <begin position="57"/>
        <end position="87"/>
    </location>
</feature>
<dbReference type="Gene3D" id="2.80.10.50">
    <property type="match status" value="1"/>
</dbReference>
<dbReference type="FunFam" id="3.90.550.10:FF:000053">
    <property type="entry name" value="Polypeptide N-acetylgalactosaminyltransferase"/>
    <property type="match status" value="1"/>
</dbReference>
<keyword evidence="13 18" id="KW-0472">Membrane</keyword>
<dbReference type="UniPathway" id="UPA00378"/>
<evidence type="ECO:0000256" key="8">
    <source>
        <dbReference type="ARBA" id="ARBA00022734"/>
    </source>
</evidence>